<dbReference type="GO" id="GO:0004489">
    <property type="term" value="F:methylenetetrahydrofolate reductase [NAD(P)H] activity"/>
    <property type="evidence" value="ECO:0007669"/>
    <property type="project" value="InterPro"/>
</dbReference>
<dbReference type="GO" id="GO:0006555">
    <property type="term" value="P:methionine metabolic process"/>
    <property type="evidence" value="ECO:0007669"/>
    <property type="project" value="InterPro"/>
</dbReference>
<comment type="pathway">
    <text evidence="2 6">One-carbon metabolism; tetrahydrofolate interconversion.</text>
</comment>
<keyword evidence="4 6" id="KW-0274">FAD</keyword>
<proteinExistence type="inferred from homology"/>
<dbReference type="Pfam" id="PF02219">
    <property type="entry name" value="MTHFR"/>
    <property type="match status" value="1"/>
</dbReference>
<keyword evidence="5 6" id="KW-0560">Oxidoreductase</keyword>
<keyword evidence="3 6" id="KW-0285">Flavoprotein</keyword>
<protein>
    <recommendedName>
        <fullName evidence="6">Methylenetetrahydrofolate reductase</fullName>
    </recommendedName>
</protein>
<dbReference type="UniPathway" id="UPA00193"/>
<gene>
    <name evidence="7" type="ordered locus">Clocl_3002</name>
</gene>
<dbReference type="KEGG" id="ccl:Clocl_3002"/>
<evidence type="ECO:0000256" key="4">
    <source>
        <dbReference type="ARBA" id="ARBA00022827"/>
    </source>
</evidence>
<dbReference type="Gene3D" id="3.20.20.220">
    <property type="match status" value="1"/>
</dbReference>
<evidence type="ECO:0000256" key="6">
    <source>
        <dbReference type="RuleBase" id="RU003862"/>
    </source>
</evidence>
<organism evidence="7 8">
    <name type="scientific">Acetivibrio clariflavus (strain DSM 19732 / NBRC 101661 / EBR45)</name>
    <name type="common">Clostridium clariflavum</name>
    <dbReference type="NCBI Taxonomy" id="720554"/>
    <lineage>
        <taxon>Bacteria</taxon>
        <taxon>Bacillati</taxon>
        <taxon>Bacillota</taxon>
        <taxon>Clostridia</taxon>
        <taxon>Eubacteriales</taxon>
        <taxon>Oscillospiraceae</taxon>
        <taxon>Acetivibrio</taxon>
    </lineage>
</organism>
<keyword evidence="8" id="KW-1185">Reference proteome</keyword>
<dbReference type="EMBL" id="CP003065">
    <property type="protein sequence ID" value="AEV69540.1"/>
    <property type="molecule type" value="Genomic_DNA"/>
</dbReference>
<name>G8LUA8_ACECE</name>
<comment type="cofactor">
    <cofactor evidence="1 6">
        <name>FAD</name>
        <dbReference type="ChEBI" id="CHEBI:57692"/>
    </cofactor>
</comment>
<dbReference type="OrthoDB" id="4367389at2"/>
<dbReference type="RefSeq" id="WP_014256086.1">
    <property type="nucleotide sequence ID" value="NC_016627.1"/>
</dbReference>
<accession>G8LUA8</accession>
<dbReference type="InterPro" id="IPR003171">
    <property type="entry name" value="Mehydrof_redctse-like"/>
</dbReference>
<dbReference type="GO" id="GO:0035999">
    <property type="term" value="P:tetrahydrofolate interconversion"/>
    <property type="evidence" value="ECO:0007669"/>
    <property type="project" value="UniProtKB-UniPathway"/>
</dbReference>
<dbReference type="eggNOG" id="COG0685">
    <property type="taxonomic scope" value="Bacteria"/>
</dbReference>
<evidence type="ECO:0000313" key="7">
    <source>
        <dbReference type="EMBL" id="AEV69540.1"/>
    </source>
</evidence>
<evidence type="ECO:0000256" key="3">
    <source>
        <dbReference type="ARBA" id="ARBA00022630"/>
    </source>
</evidence>
<dbReference type="InterPro" id="IPR029041">
    <property type="entry name" value="FAD-linked_oxidoreductase-like"/>
</dbReference>
<comment type="similarity">
    <text evidence="6">Belongs to the methylenetetrahydrofolate reductase family.</text>
</comment>
<dbReference type="SUPFAM" id="SSF51730">
    <property type="entry name" value="FAD-linked oxidoreductase"/>
    <property type="match status" value="1"/>
</dbReference>
<dbReference type="Proteomes" id="UP000005435">
    <property type="component" value="Chromosome"/>
</dbReference>
<sequence length="309" mass="35333">MLKDKILNKRPGIITYGLTPPKAGNPPEKIKEIAEKQIERIKNLEIDGLVIYDIQDEKDRTDAERPFPFIETIDPLTYSNEYLMDLHIPKIIYRCVGKYTHNQFCDLLKGYKGQDTFSVFVGAASRKQKVSLHLSEAYEICSAVNPDIILGGVAIPERHMKNWEEHMRIINKFQSGCKYFISQAVYNVEAAKDFLSDYYYYCKNNNMEMVPIIFTLTPCGSIKTLEFMKWLGISIPRWLENDLLNSEDILNKSVSLSKEIFTELLEFSLEKGIPIGCNIESVSIRKVEIEASISLAKDIKSIISSRGVI</sequence>
<evidence type="ECO:0000256" key="1">
    <source>
        <dbReference type="ARBA" id="ARBA00001974"/>
    </source>
</evidence>
<evidence type="ECO:0000313" key="8">
    <source>
        <dbReference type="Proteomes" id="UP000005435"/>
    </source>
</evidence>
<dbReference type="STRING" id="720554.Clocl_3002"/>
<reference evidence="7" key="1">
    <citation type="submission" date="2011-12" db="EMBL/GenBank/DDBJ databases">
        <authorList>
            <consortium name="US DOE Joint Genome Institute"/>
            <person name="Lucas S."/>
            <person name="Han J."/>
            <person name="Lapidus A."/>
            <person name="Cheng J.-F."/>
            <person name="Goodwin L."/>
            <person name="Pitluck S."/>
            <person name="Peters L."/>
            <person name="Teshima H."/>
            <person name="Detter J.C."/>
            <person name="Han C."/>
            <person name="Tapia R."/>
            <person name="Land M."/>
            <person name="Hauser L."/>
            <person name="Kyrpides N."/>
            <person name="Ivanova N."/>
            <person name="Pagani I."/>
            <person name="Kitzmiller T."/>
            <person name="Lynd L."/>
            <person name="Izquierdo J."/>
            <person name="Woyke T."/>
        </authorList>
    </citation>
    <scope>NUCLEOTIDE SEQUENCE</scope>
    <source>
        <strain evidence="7">DSM 19732</strain>
    </source>
</reference>
<reference evidence="7" key="2">
    <citation type="journal article" date="2012" name="Stand. Genomic Sci.">
        <title>Complete Genome Sequence of Clostridium clariflavum DSM 19732.</title>
        <authorList>
            <person name="Izquierdo J.A."/>
            <person name="Goodwin L."/>
            <person name="Davenport K.W."/>
            <person name="Teshima H."/>
            <person name="Bruce D."/>
            <person name="Detter C."/>
            <person name="Tapia R."/>
            <person name="Han S."/>
            <person name="Land M."/>
            <person name="Hauser L."/>
            <person name="Jeffries C.D."/>
            <person name="Han J."/>
            <person name="Pitluck S."/>
            <person name="Nolan M."/>
            <person name="Chen A."/>
            <person name="Huntemann M."/>
            <person name="Mavromatis K."/>
            <person name="Mikhailova N."/>
            <person name="Liolios K."/>
            <person name="Woyke T."/>
            <person name="Lynd L.R."/>
        </authorList>
    </citation>
    <scope>NUCLEOTIDE SEQUENCE [LARGE SCALE GENOMIC DNA]</scope>
    <source>
        <strain evidence="7">DSM 19732</strain>
    </source>
</reference>
<evidence type="ECO:0000256" key="5">
    <source>
        <dbReference type="ARBA" id="ARBA00023002"/>
    </source>
</evidence>
<evidence type="ECO:0000256" key="2">
    <source>
        <dbReference type="ARBA" id="ARBA00004777"/>
    </source>
</evidence>
<dbReference type="HOGENOM" id="CLU_054649_0_0_9"/>
<dbReference type="AlphaFoldDB" id="G8LUA8"/>